<keyword evidence="2" id="KW-1185">Reference proteome</keyword>
<organism evidence="1 2">
    <name type="scientific">Pyropia yezoensis</name>
    <name type="common">Susabi-nori</name>
    <name type="synonym">Porphyra yezoensis</name>
    <dbReference type="NCBI Taxonomy" id="2788"/>
    <lineage>
        <taxon>Eukaryota</taxon>
        <taxon>Rhodophyta</taxon>
        <taxon>Bangiophyceae</taxon>
        <taxon>Bangiales</taxon>
        <taxon>Bangiaceae</taxon>
        <taxon>Pyropia</taxon>
    </lineage>
</organism>
<dbReference type="EMBL" id="CM020618">
    <property type="protein sequence ID" value="KAK1858961.1"/>
    <property type="molecule type" value="Genomic_DNA"/>
</dbReference>
<name>A0ACC3BLY6_PYRYE</name>
<accession>A0ACC3BLY6</accession>
<proteinExistence type="predicted"/>
<comment type="caution">
    <text evidence="1">The sequence shown here is derived from an EMBL/GenBank/DDBJ whole genome shotgun (WGS) entry which is preliminary data.</text>
</comment>
<dbReference type="Proteomes" id="UP000798662">
    <property type="component" value="Chromosome 1"/>
</dbReference>
<protein>
    <submittedName>
        <fullName evidence="1">Uncharacterized protein</fullName>
    </submittedName>
</protein>
<evidence type="ECO:0000313" key="1">
    <source>
        <dbReference type="EMBL" id="KAK1858961.1"/>
    </source>
</evidence>
<evidence type="ECO:0000313" key="2">
    <source>
        <dbReference type="Proteomes" id="UP000798662"/>
    </source>
</evidence>
<sequence length="495" mass="54475">MKEAAKENRRALDLSSGPRDTAVRTTLPPFALLLPLEHQSRDFVPRSTWDAMGNAAETLMCNRGLALLDYTYLALDMPSAPPAAVERDRHIPDTRLLLTNLARIQYGTELVERGCTVFKHAMTCMTRVEGGGGAEVDVDGAAVSSGLSTPPTKMDLVGNFLHSVVNKFPGEAALKDEDPMWTPIHNVDLGKFDETAMKRGQGRLTVRQLALAANGDDKDADDLYKTKLHCDMLMAAMAHQVLVGAQTAQQLNERPLVRVPQSGARVLLTTFRAVRQQPHVDATVRAEKPDPPSDQNADDSRRVPLQTFSRPRSHNYFAMAAGKDGFTVVVYPGSFHVVHRLEKKLDVPHLVRPERVVVHAGGLLVVRADVAHCGASHEDDLWRLRAAPALLSCSHSIRLHLYLQRFDEPLKNAIYKVPEWLFGEGVGAPCLEPSKCKNCGEMVYASDVDDAHPAEGADVSETSSRDKEDQDDAEDSQQSSSSDEDYDARRPPRVV</sequence>
<reference evidence="1" key="1">
    <citation type="submission" date="2019-11" db="EMBL/GenBank/DDBJ databases">
        <title>Nori genome reveals adaptations in red seaweeds to the harsh intertidal environment.</title>
        <authorList>
            <person name="Wang D."/>
            <person name="Mao Y."/>
        </authorList>
    </citation>
    <scope>NUCLEOTIDE SEQUENCE</scope>
    <source>
        <tissue evidence="1">Gametophyte</tissue>
    </source>
</reference>
<gene>
    <name evidence="1" type="ORF">I4F81_001560</name>
</gene>